<feature type="compositionally biased region" description="Low complexity" evidence="1">
    <location>
        <begin position="24"/>
        <end position="46"/>
    </location>
</feature>
<dbReference type="PROSITE" id="PS51293">
    <property type="entry name" value="SANT"/>
    <property type="match status" value="1"/>
</dbReference>
<dbReference type="EMBL" id="HBEC01006556">
    <property type="protein sequence ID" value="CAD8282916.1"/>
    <property type="molecule type" value="Transcribed_RNA"/>
</dbReference>
<name>A0A7R9V3A6_9CHLO</name>
<dbReference type="SUPFAM" id="SSF46689">
    <property type="entry name" value="Homeodomain-like"/>
    <property type="match status" value="1"/>
</dbReference>
<proteinExistence type="predicted"/>
<dbReference type="InterPro" id="IPR017884">
    <property type="entry name" value="SANT_dom"/>
</dbReference>
<evidence type="ECO:0000259" key="3">
    <source>
        <dbReference type="PROSITE" id="PS51293"/>
    </source>
</evidence>
<dbReference type="InterPro" id="IPR044634">
    <property type="entry name" value="Zuotin/DnaJC2"/>
</dbReference>
<feature type="domain" description="Myb-like" evidence="2">
    <location>
        <begin position="89"/>
        <end position="138"/>
    </location>
</feature>
<reference evidence="4" key="1">
    <citation type="submission" date="2021-01" db="EMBL/GenBank/DDBJ databases">
        <authorList>
            <person name="Corre E."/>
            <person name="Pelletier E."/>
            <person name="Niang G."/>
            <person name="Scheremetjew M."/>
            <person name="Finn R."/>
            <person name="Kale V."/>
            <person name="Holt S."/>
            <person name="Cochrane G."/>
            <person name="Meng A."/>
            <person name="Brown T."/>
            <person name="Cohen L."/>
        </authorList>
    </citation>
    <scope>NUCLEOTIDE SEQUENCE</scope>
    <source>
        <strain evidence="4">CCMP219</strain>
    </source>
</reference>
<dbReference type="AlphaFoldDB" id="A0A7R9V3A6"/>
<feature type="region of interest" description="Disordered" evidence="1">
    <location>
        <begin position="1"/>
        <end position="88"/>
    </location>
</feature>
<dbReference type="SMART" id="SM00717">
    <property type="entry name" value="SANT"/>
    <property type="match status" value="1"/>
</dbReference>
<dbReference type="PANTHER" id="PTHR43999">
    <property type="entry name" value="DNAJ HOMOLOG SUBFAMILY C MEMBER 2"/>
    <property type="match status" value="1"/>
</dbReference>
<evidence type="ECO:0000256" key="1">
    <source>
        <dbReference type="SAM" id="MobiDB-lite"/>
    </source>
</evidence>
<evidence type="ECO:0000259" key="2">
    <source>
        <dbReference type="PROSITE" id="PS50090"/>
    </source>
</evidence>
<dbReference type="GO" id="GO:0030544">
    <property type="term" value="F:Hsp70 protein binding"/>
    <property type="evidence" value="ECO:0007669"/>
    <property type="project" value="InterPro"/>
</dbReference>
<feature type="compositionally biased region" description="Low complexity" evidence="1">
    <location>
        <begin position="56"/>
        <end position="87"/>
    </location>
</feature>
<dbReference type="GO" id="GO:0006450">
    <property type="term" value="P:regulation of translational fidelity"/>
    <property type="evidence" value="ECO:0007669"/>
    <property type="project" value="InterPro"/>
</dbReference>
<dbReference type="PROSITE" id="PS50090">
    <property type="entry name" value="MYB_LIKE"/>
    <property type="match status" value="1"/>
</dbReference>
<dbReference type="InterPro" id="IPR001005">
    <property type="entry name" value="SANT/Myb"/>
</dbReference>
<evidence type="ECO:0000313" key="4">
    <source>
        <dbReference type="EMBL" id="CAD8282916.1"/>
    </source>
</evidence>
<dbReference type="CDD" id="cd00167">
    <property type="entry name" value="SANT"/>
    <property type="match status" value="1"/>
</dbReference>
<dbReference type="Gene3D" id="1.10.10.60">
    <property type="entry name" value="Homeodomain-like"/>
    <property type="match status" value="1"/>
</dbReference>
<dbReference type="PANTHER" id="PTHR43999:SF1">
    <property type="entry name" value="DNAJ HOMOLOG SUBFAMILY C MEMBER 2"/>
    <property type="match status" value="1"/>
</dbReference>
<sequence length="149" mass="14977">MVGAAAQALVNPLVASEQEEAVAADDTATDATAPASAAAPAAAPAPDAEPSPAAPAPAAAAPVVPSKPPAAEAPEEPSAAAAAAAPADGDWSEAQALALVKAMKQFGKELGAERWERVAELVPGKSKVQCFKRFKELKEQFKNKKAAVE</sequence>
<evidence type="ECO:0008006" key="5">
    <source>
        <dbReference type="Google" id="ProtNLM"/>
    </source>
</evidence>
<dbReference type="GO" id="GO:0005829">
    <property type="term" value="C:cytosol"/>
    <property type="evidence" value="ECO:0007669"/>
    <property type="project" value="TreeGrafter"/>
</dbReference>
<feature type="domain" description="SANT" evidence="3">
    <location>
        <begin position="86"/>
        <end position="142"/>
    </location>
</feature>
<dbReference type="GO" id="GO:0051083">
    <property type="term" value="P:'de novo' cotranslational protein folding"/>
    <property type="evidence" value="ECO:0007669"/>
    <property type="project" value="InterPro"/>
</dbReference>
<protein>
    <recommendedName>
        <fullName evidence="5">Myb-like domain-containing protein</fullName>
    </recommendedName>
</protein>
<dbReference type="Pfam" id="PF00249">
    <property type="entry name" value="Myb_DNA-binding"/>
    <property type="match status" value="1"/>
</dbReference>
<accession>A0A7R9V3A6</accession>
<dbReference type="GO" id="GO:0043022">
    <property type="term" value="F:ribosome binding"/>
    <property type="evidence" value="ECO:0007669"/>
    <property type="project" value="InterPro"/>
</dbReference>
<dbReference type="InterPro" id="IPR009057">
    <property type="entry name" value="Homeodomain-like_sf"/>
</dbReference>
<organism evidence="4">
    <name type="scientific">Chlamydomonas euryale</name>
    <dbReference type="NCBI Taxonomy" id="1486919"/>
    <lineage>
        <taxon>Eukaryota</taxon>
        <taxon>Viridiplantae</taxon>
        <taxon>Chlorophyta</taxon>
        <taxon>core chlorophytes</taxon>
        <taxon>Chlorophyceae</taxon>
        <taxon>CS clade</taxon>
        <taxon>Chlamydomonadales</taxon>
        <taxon>Chlamydomonadaceae</taxon>
        <taxon>Chlamydomonas</taxon>
    </lineage>
</organism>
<gene>
    <name evidence="4" type="ORF">CEUR00632_LOCUS2951</name>
</gene>